<feature type="region of interest" description="Disordered" evidence="1">
    <location>
        <begin position="1"/>
        <end position="56"/>
    </location>
</feature>
<accession>A0AAN8KEF3</accession>
<organism evidence="2 3">
    <name type="scientific">Patella caerulea</name>
    <name type="common">Rayed Mediterranean limpet</name>
    <dbReference type="NCBI Taxonomy" id="87958"/>
    <lineage>
        <taxon>Eukaryota</taxon>
        <taxon>Metazoa</taxon>
        <taxon>Spiralia</taxon>
        <taxon>Lophotrochozoa</taxon>
        <taxon>Mollusca</taxon>
        <taxon>Gastropoda</taxon>
        <taxon>Patellogastropoda</taxon>
        <taxon>Patelloidea</taxon>
        <taxon>Patellidae</taxon>
        <taxon>Patella</taxon>
    </lineage>
</organism>
<feature type="compositionally biased region" description="Basic and acidic residues" evidence="1">
    <location>
        <begin position="33"/>
        <end position="46"/>
    </location>
</feature>
<evidence type="ECO:0000313" key="3">
    <source>
        <dbReference type="Proteomes" id="UP001347796"/>
    </source>
</evidence>
<protein>
    <submittedName>
        <fullName evidence="2">Uncharacterized protein</fullName>
    </submittedName>
</protein>
<reference evidence="2 3" key="1">
    <citation type="submission" date="2024-01" db="EMBL/GenBank/DDBJ databases">
        <title>The genome of the rayed Mediterranean limpet Patella caerulea (Linnaeus, 1758).</title>
        <authorList>
            <person name="Anh-Thu Weber A."/>
            <person name="Halstead-Nussloch G."/>
        </authorList>
    </citation>
    <scope>NUCLEOTIDE SEQUENCE [LARGE SCALE GENOMIC DNA]</scope>
    <source>
        <strain evidence="2">AATW-2023a</strain>
        <tissue evidence="2">Whole specimen</tissue>
    </source>
</reference>
<dbReference type="EMBL" id="JAZGQO010000001">
    <property type="protein sequence ID" value="KAK6195245.1"/>
    <property type="molecule type" value="Genomic_DNA"/>
</dbReference>
<comment type="caution">
    <text evidence="2">The sequence shown here is derived from an EMBL/GenBank/DDBJ whole genome shotgun (WGS) entry which is preliminary data.</text>
</comment>
<keyword evidence="3" id="KW-1185">Reference proteome</keyword>
<dbReference type="AlphaFoldDB" id="A0AAN8KEF3"/>
<name>A0AAN8KEF3_PATCE</name>
<evidence type="ECO:0000256" key="1">
    <source>
        <dbReference type="SAM" id="MobiDB-lite"/>
    </source>
</evidence>
<sequence>MGCGSSQSASIDRNNYRNTYTDPDTMTSTLTYDRGEPEGKESKEINASDVFENQDDIDDASATYSCSDSCSKDEMDETFNAFTVASASKHKQ</sequence>
<proteinExistence type="predicted"/>
<dbReference type="Proteomes" id="UP001347796">
    <property type="component" value="Unassembled WGS sequence"/>
</dbReference>
<gene>
    <name evidence="2" type="ORF">SNE40_000715</name>
</gene>
<feature type="compositionally biased region" description="Polar residues" evidence="1">
    <location>
        <begin position="1"/>
        <end position="31"/>
    </location>
</feature>
<evidence type="ECO:0000313" key="2">
    <source>
        <dbReference type="EMBL" id="KAK6195245.1"/>
    </source>
</evidence>